<sequence length="931" mass="98401">MSTDKASADAERDRMLQAIMLADLGSERRDKCTTSDATRARADAEALNSQRRSHVEGSAAQRQSEVDREQLNRWNTFYQTVDDTGHMESLPDIAAGQTHRAALQASMRALETQHAQRGAHGFGGRGGGISGSRGRGAFSPRQRTTSVGAIAKPGRPGPANRSATMSFGLDPALNSNNDPNESDSRNRGRGTPKGPRGSGRARGKQQSPTLSTCPIPSKRPQRPEVNFSSNLVDPVNFMTSYRRATGAASTSGPESVSAPLPTPPVSTSLPPGQPEKIKTASAHTVARPETPKPAVSVAPVDKSLQFGQPKTPTATPKPVAVVNLGSHQIKAPTSPSKPAAARKILPLKKSRSGHSAAHSVTVQPPDIGPLHKEIKWNISPGEFPRKKEPAGFVGPATKSKVVGDGKVSFAHPTKQKNPPDKSHIGPKSTISAHAPQITPTRDASKAKKAQTTGGGNLNVSRTPKSQNPQGASLLDSANSPLPVESLQSQPIKTEAQAQKAETARTPKSKQVVSGSLLDTANSPLSTQPLKNVPTKPKIKIENVKAEHGQNDSKPLASDDSNSQVEGSKVTGDIPSGSILDMANQPLNEEALQIPLSAMTPASKAHVAKSPGTTELLGLEFAADESPKSIDAVLSRAEKILPTSNEAEFERLLAQRVEEEVAIRLKHAREILKRPGEHARFEDWLNQADKNEAAVIQDALRKASFTRYRSPERVETETDSSNEPTPEGKLKSLLSTPVKDEFMNRFPVPGIPASGPRATDVTSKAVSVPVQVVSASTQTATASTHAATASAQAVKASTHAATASSQAIPAPIRITPVPTNMVQAKAASKTRPAAKQSLLDSIYAFQPEEPAPAPAPRVFSGNIPKPRDPKAAGVQLIGPAPYDKNKKPGHSRASSVHTQAENVPVAASVESESGPRVKVIGVQPYIAGSRRK</sequence>
<feature type="compositionally biased region" description="Polar residues" evidence="1">
    <location>
        <begin position="457"/>
        <end position="491"/>
    </location>
</feature>
<accession>A0A9W9UJT5</accession>
<evidence type="ECO:0000256" key="1">
    <source>
        <dbReference type="SAM" id="MobiDB-lite"/>
    </source>
</evidence>
<name>A0A9W9UJT5_PENBR</name>
<feature type="region of interest" description="Disordered" evidence="1">
    <location>
        <begin position="112"/>
        <end position="229"/>
    </location>
</feature>
<reference evidence="2" key="2">
    <citation type="journal article" date="2023" name="IMA Fungus">
        <title>Comparative genomic study of the Penicillium genus elucidates a diverse pangenome and 15 lateral gene transfer events.</title>
        <authorList>
            <person name="Petersen C."/>
            <person name="Sorensen T."/>
            <person name="Nielsen M.R."/>
            <person name="Sondergaard T.E."/>
            <person name="Sorensen J.L."/>
            <person name="Fitzpatrick D.A."/>
            <person name="Frisvad J.C."/>
            <person name="Nielsen K.L."/>
        </authorList>
    </citation>
    <scope>NUCLEOTIDE SEQUENCE</scope>
    <source>
        <strain evidence="2">IBT 35675</strain>
    </source>
</reference>
<feature type="compositionally biased region" description="Basic and acidic residues" evidence="1">
    <location>
        <begin position="538"/>
        <end position="550"/>
    </location>
</feature>
<feature type="compositionally biased region" description="Polar residues" evidence="1">
    <location>
        <begin position="204"/>
        <end position="214"/>
    </location>
</feature>
<feature type="compositionally biased region" description="Polar residues" evidence="1">
    <location>
        <begin position="891"/>
        <end position="900"/>
    </location>
</feature>
<comment type="caution">
    <text evidence="2">The sequence shown here is derived from an EMBL/GenBank/DDBJ whole genome shotgun (WGS) entry which is preliminary data.</text>
</comment>
<feature type="region of interest" description="Disordered" evidence="1">
    <location>
        <begin position="348"/>
        <end position="580"/>
    </location>
</feature>
<feature type="region of interest" description="Disordered" evidence="1">
    <location>
        <begin position="25"/>
        <end position="66"/>
    </location>
</feature>
<keyword evidence="3" id="KW-1185">Reference proteome</keyword>
<feature type="region of interest" description="Disordered" evidence="1">
    <location>
        <begin position="706"/>
        <end position="731"/>
    </location>
</feature>
<feature type="region of interest" description="Disordered" evidence="1">
    <location>
        <begin position="243"/>
        <end position="276"/>
    </location>
</feature>
<feature type="compositionally biased region" description="Polar residues" evidence="1">
    <location>
        <begin position="508"/>
        <end position="529"/>
    </location>
</feature>
<evidence type="ECO:0000313" key="3">
    <source>
        <dbReference type="Proteomes" id="UP001148299"/>
    </source>
</evidence>
<gene>
    <name evidence="2" type="ORF">N7541_011159</name>
</gene>
<feature type="compositionally biased region" description="Low complexity" evidence="1">
    <location>
        <begin position="255"/>
        <end position="270"/>
    </location>
</feature>
<dbReference type="Proteomes" id="UP001148299">
    <property type="component" value="Unassembled WGS sequence"/>
</dbReference>
<dbReference type="AlphaFoldDB" id="A0A9W9UJT5"/>
<organism evidence="2 3">
    <name type="scientific">Penicillium brevicompactum</name>
    <dbReference type="NCBI Taxonomy" id="5074"/>
    <lineage>
        <taxon>Eukaryota</taxon>
        <taxon>Fungi</taxon>
        <taxon>Dikarya</taxon>
        <taxon>Ascomycota</taxon>
        <taxon>Pezizomycotina</taxon>
        <taxon>Eurotiomycetes</taxon>
        <taxon>Eurotiomycetidae</taxon>
        <taxon>Eurotiales</taxon>
        <taxon>Aspergillaceae</taxon>
        <taxon>Penicillium</taxon>
    </lineage>
</organism>
<feature type="compositionally biased region" description="Basic and acidic residues" evidence="1">
    <location>
        <begin position="25"/>
        <end position="44"/>
    </location>
</feature>
<evidence type="ECO:0000313" key="2">
    <source>
        <dbReference type="EMBL" id="KAJ5342035.1"/>
    </source>
</evidence>
<dbReference type="EMBL" id="JAPZBR010000008">
    <property type="protein sequence ID" value="KAJ5342035.1"/>
    <property type="molecule type" value="Genomic_DNA"/>
</dbReference>
<feature type="region of interest" description="Disordered" evidence="1">
    <location>
        <begin position="879"/>
        <end position="913"/>
    </location>
</feature>
<protein>
    <submittedName>
        <fullName evidence="2">Uncharacterized protein</fullName>
    </submittedName>
</protein>
<proteinExistence type="predicted"/>
<feature type="compositionally biased region" description="Gly residues" evidence="1">
    <location>
        <begin position="120"/>
        <end position="134"/>
    </location>
</feature>
<reference evidence="2" key="1">
    <citation type="submission" date="2022-12" db="EMBL/GenBank/DDBJ databases">
        <authorList>
            <person name="Petersen C."/>
        </authorList>
    </citation>
    <scope>NUCLEOTIDE SEQUENCE</scope>
    <source>
        <strain evidence="2">IBT 35675</strain>
    </source>
</reference>